<dbReference type="EMBL" id="CAEZWM010000034">
    <property type="protein sequence ID" value="CAB4651193.1"/>
    <property type="molecule type" value="Genomic_DNA"/>
</dbReference>
<evidence type="ECO:0000256" key="1">
    <source>
        <dbReference type="ARBA" id="ARBA00006471"/>
    </source>
</evidence>
<dbReference type="SUPFAM" id="SSF56047">
    <property type="entry name" value="Ribosomal protein S8"/>
    <property type="match status" value="1"/>
</dbReference>
<dbReference type="HAMAP" id="MF_01302_B">
    <property type="entry name" value="Ribosomal_uS8_B"/>
    <property type="match status" value="1"/>
</dbReference>
<dbReference type="GO" id="GO:0003735">
    <property type="term" value="F:structural constituent of ribosome"/>
    <property type="evidence" value="ECO:0007669"/>
    <property type="project" value="InterPro"/>
</dbReference>
<organism evidence="6">
    <name type="scientific">freshwater metagenome</name>
    <dbReference type="NCBI Taxonomy" id="449393"/>
    <lineage>
        <taxon>unclassified sequences</taxon>
        <taxon>metagenomes</taxon>
        <taxon>ecological metagenomes</taxon>
    </lineage>
</organism>
<evidence type="ECO:0000256" key="2">
    <source>
        <dbReference type="ARBA" id="ARBA00022730"/>
    </source>
</evidence>
<keyword evidence="4" id="KW-0689">Ribosomal protein</keyword>
<keyword evidence="3" id="KW-0694">RNA-binding</keyword>
<keyword evidence="2" id="KW-0699">rRNA-binding</keyword>
<evidence type="ECO:0000313" key="6">
    <source>
        <dbReference type="EMBL" id="CAB4651193.1"/>
    </source>
</evidence>
<dbReference type="AlphaFoldDB" id="A0A6J6KRR8"/>
<dbReference type="Gene3D" id="3.30.1490.10">
    <property type="match status" value="1"/>
</dbReference>
<dbReference type="FunFam" id="3.30.1490.10:FF:000001">
    <property type="entry name" value="30S ribosomal protein S8"/>
    <property type="match status" value="1"/>
</dbReference>
<dbReference type="FunFam" id="3.30.1370.30:FF:000002">
    <property type="entry name" value="30S ribosomal protein S8"/>
    <property type="match status" value="1"/>
</dbReference>
<dbReference type="InterPro" id="IPR047863">
    <property type="entry name" value="Ribosomal_uS8_CS"/>
</dbReference>
<dbReference type="InterPro" id="IPR000630">
    <property type="entry name" value="Ribosomal_uS8"/>
</dbReference>
<dbReference type="NCBIfam" id="NF001109">
    <property type="entry name" value="PRK00136.1"/>
    <property type="match status" value="1"/>
</dbReference>
<reference evidence="6" key="1">
    <citation type="submission" date="2020-05" db="EMBL/GenBank/DDBJ databases">
        <authorList>
            <person name="Chiriac C."/>
            <person name="Salcher M."/>
            <person name="Ghai R."/>
            <person name="Kavagutti S V."/>
        </authorList>
    </citation>
    <scope>NUCLEOTIDE SEQUENCE</scope>
</reference>
<keyword evidence="5" id="KW-0687">Ribonucleoprotein</keyword>
<evidence type="ECO:0000313" key="9">
    <source>
        <dbReference type="EMBL" id="CAB4855819.1"/>
    </source>
</evidence>
<dbReference type="EMBL" id="CAFBOR010000035">
    <property type="protein sequence ID" value="CAB4981507.1"/>
    <property type="molecule type" value="Genomic_DNA"/>
</dbReference>
<name>A0A6J6KRR8_9ZZZZ</name>
<dbReference type="Pfam" id="PF00410">
    <property type="entry name" value="Ribosomal_S8"/>
    <property type="match status" value="1"/>
</dbReference>
<dbReference type="EMBL" id="CAEZZU010000067">
    <property type="protein sequence ID" value="CAB4776818.1"/>
    <property type="molecule type" value="Genomic_DNA"/>
</dbReference>
<evidence type="ECO:0000256" key="4">
    <source>
        <dbReference type="ARBA" id="ARBA00022980"/>
    </source>
</evidence>
<proteinExistence type="inferred from homology"/>
<dbReference type="PROSITE" id="PS00053">
    <property type="entry name" value="RIBOSOMAL_S8"/>
    <property type="match status" value="1"/>
</dbReference>
<evidence type="ECO:0000313" key="8">
    <source>
        <dbReference type="EMBL" id="CAB4796856.1"/>
    </source>
</evidence>
<evidence type="ECO:0000313" key="10">
    <source>
        <dbReference type="EMBL" id="CAB4981507.1"/>
    </source>
</evidence>
<dbReference type="GO" id="GO:0005840">
    <property type="term" value="C:ribosome"/>
    <property type="evidence" value="ECO:0007669"/>
    <property type="project" value="UniProtKB-KW"/>
</dbReference>
<dbReference type="Gene3D" id="3.30.1370.30">
    <property type="match status" value="1"/>
</dbReference>
<dbReference type="InterPro" id="IPR035987">
    <property type="entry name" value="Ribosomal_uS8_sf"/>
</dbReference>
<dbReference type="GO" id="GO:0006412">
    <property type="term" value="P:translation"/>
    <property type="evidence" value="ECO:0007669"/>
    <property type="project" value="InterPro"/>
</dbReference>
<dbReference type="EMBL" id="CAFBPF010000013">
    <property type="protein sequence ID" value="CAB5002311.1"/>
    <property type="molecule type" value="Genomic_DNA"/>
</dbReference>
<dbReference type="PANTHER" id="PTHR11758">
    <property type="entry name" value="40S RIBOSOMAL PROTEIN S15A"/>
    <property type="match status" value="1"/>
</dbReference>
<evidence type="ECO:0000256" key="5">
    <source>
        <dbReference type="ARBA" id="ARBA00023274"/>
    </source>
</evidence>
<dbReference type="EMBL" id="CAFBLK010000008">
    <property type="protein sequence ID" value="CAB4855819.1"/>
    <property type="molecule type" value="Genomic_DNA"/>
</dbReference>
<dbReference type="GO" id="GO:0005737">
    <property type="term" value="C:cytoplasm"/>
    <property type="evidence" value="ECO:0007669"/>
    <property type="project" value="UniProtKB-ARBA"/>
</dbReference>
<protein>
    <submittedName>
        <fullName evidence="6">Unannotated protein</fullName>
    </submittedName>
</protein>
<sequence>MTMTDPIADMLTRIRNANIAMHDTTSMPSSKVKEALAKVLLSEGYIEGYEVEDDPIRPGQRLTVYMKYTPERKRTISGIKRVSKPGLRVYSKADSVARVLGGFGIAVLSTNKGLVTDREARKRRIGGEVLCHVW</sequence>
<accession>A0A6J6KRR8</accession>
<evidence type="ECO:0000313" key="11">
    <source>
        <dbReference type="EMBL" id="CAB5002311.1"/>
    </source>
</evidence>
<dbReference type="EMBL" id="CAFAAH010000102">
    <property type="protein sequence ID" value="CAB4796856.1"/>
    <property type="molecule type" value="Genomic_DNA"/>
</dbReference>
<gene>
    <name evidence="6" type="ORF">UFOPK2242_00421</name>
    <name evidence="7" type="ORF">UFOPK2925_00591</name>
    <name evidence="8" type="ORF">UFOPK2996_00837</name>
    <name evidence="9" type="ORF">UFOPK3317_00092</name>
    <name evidence="10" type="ORF">UFOPK3974_00388</name>
    <name evidence="11" type="ORF">UFOPK4071_00202</name>
</gene>
<dbReference type="GO" id="GO:1990904">
    <property type="term" value="C:ribonucleoprotein complex"/>
    <property type="evidence" value="ECO:0007669"/>
    <property type="project" value="UniProtKB-KW"/>
</dbReference>
<evidence type="ECO:0000313" key="7">
    <source>
        <dbReference type="EMBL" id="CAB4776818.1"/>
    </source>
</evidence>
<dbReference type="GO" id="GO:0019843">
    <property type="term" value="F:rRNA binding"/>
    <property type="evidence" value="ECO:0007669"/>
    <property type="project" value="UniProtKB-KW"/>
</dbReference>
<evidence type="ECO:0000256" key="3">
    <source>
        <dbReference type="ARBA" id="ARBA00022884"/>
    </source>
</evidence>
<comment type="similarity">
    <text evidence="1">Belongs to the universal ribosomal protein uS8 family.</text>
</comment>